<evidence type="ECO:0000313" key="1">
    <source>
        <dbReference type="EMBL" id="GAA2523009.1"/>
    </source>
</evidence>
<dbReference type="Proteomes" id="UP001499978">
    <property type="component" value="Unassembled WGS sequence"/>
</dbReference>
<dbReference type="EMBL" id="BAAARY010000008">
    <property type="protein sequence ID" value="GAA2523009.1"/>
    <property type="molecule type" value="Genomic_DNA"/>
</dbReference>
<organism evidence="1 2">
    <name type="scientific">Pilimelia columellifera subsp. columellifera</name>
    <dbReference type="NCBI Taxonomy" id="706583"/>
    <lineage>
        <taxon>Bacteria</taxon>
        <taxon>Bacillati</taxon>
        <taxon>Actinomycetota</taxon>
        <taxon>Actinomycetes</taxon>
        <taxon>Micromonosporales</taxon>
        <taxon>Micromonosporaceae</taxon>
        <taxon>Pilimelia</taxon>
    </lineage>
</organism>
<gene>
    <name evidence="1" type="ORF">GCM10010201_21540</name>
</gene>
<proteinExistence type="predicted"/>
<dbReference type="RefSeq" id="WP_344171835.1">
    <property type="nucleotide sequence ID" value="NZ_BAAARY010000008.1"/>
</dbReference>
<reference evidence="2" key="1">
    <citation type="journal article" date="2019" name="Int. J. Syst. Evol. Microbiol.">
        <title>The Global Catalogue of Microorganisms (GCM) 10K type strain sequencing project: providing services to taxonomists for standard genome sequencing and annotation.</title>
        <authorList>
            <consortium name="The Broad Institute Genomics Platform"/>
            <consortium name="The Broad Institute Genome Sequencing Center for Infectious Disease"/>
            <person name="Wu L."/>
            <person name="Ma J."/>
        </authorList>
    </citation>
    <scope>NUCLEOTIDE SEQUENCE [LARGE SCALE GENOMIC DNA]</scope>
    <source>
        <strain evidence="2">JCM 3367</strain>
    </source>
</reference>
<protein>
    <submittedName>
        <fullName evidence="1">Uncharacterized protein</fullName>
    </submittedName>
</protein>
<sequence length="78" mass="8266">MSTQTIDETRVEALFVSAAQRSEQPSAQAVRAAVSDSIDAFGVVGCAALVAQEYGEHPETAASRMRWALTAVHDAYPA</sequence>
<keyword evidence="2" id="KW-1185">Reference proteome</keyword>
<comment type="caution">
    <text evidence="1">The sequence shown here is derived from an EMBL/GenBank/DDBJ whole genome shotgun (WGS) entry which is preliminary data.</text>
</comment>
<evidence type="ECO:0000313" key="2">
    <source>
        <dbReference type="Proteomes" id="UP001499978"/>
    </source>
</evidence>
<accession>A0ABP6AU13</accession>
<name>A0ABP6AU13_9ACTN</name>